<evidence type="ECO:0000256" key="4">
    <source>
        <dbReference type="ARBA" id="ARBA00022989"/>
    </source>
</evidence>
<gene>
    <name evidence="9" type="ORF">N7456_008848</name>
</gene>
<dbReference type="PANTHER" id="PTHR22950">
    <property type="entry name" value="AMINO ACID TRANSPORTER"/>
    <property type="match status" value="1"/>
</dbReference>
<keyword evidence="5 7" id="KW-0472">Membrane</keyword>
<feature type="transmembrane region" description="Helical" evidence="7">
    <location>
        <begin position="313"/>
        <end position="336"/>
    </location>
</feature>
<keyword evidence="3 7" id="KW-0812">Transmembrane</keyword>
<accession>A0A9W9K5K0</accession>
<keyword evidence="4 7" id="KW-1133">Transmembrane helix</keyword>
<dbReference type="InterPro" id="IPR013057">
    <property type="entry name" value="AA_transpt_TM"/>
</dbReference>
<dbReference type="OrthoDB" id="294730at2759"/>
<feature type="transmembrane region" description="Helical" evidence="7">
    <location>
        <begin position="120"/>
        <end position="141"/>
    </location>
</feature>
<evidence type="ECO:0000256" key="2">
    <source>
        <dbReference type="ARBA" id="ARBA00008066"/>
    </source>
</evidence>
<evidence type="ECO:0000313" key="9">
    <source>
        <dbReference type="EMBL" id="KAJ5092987.1"/>
    </source>
</evidence>
<feature type="transmembrane region" description="Helical" evidence="7">
    <location>
        <begin position="356"/>
        <end position="376"/>
    </location>
</feature>
<evidence type="ECO:0000256" key="1">
    <source>
        <dbReference type="ARBA" id="ARBA00004141"/>
    </source>
</evidence>
<keyword evidence="10" id="KW-1185">Reference proteome</keyword>
<dbReference type="EMBL" id="JAPQKH010000006">
    <property type="protein sequence ID" value="KAJ5092987.1"/>
    <property type="molecule type" value="Genomic_DNA"/>
</dbReference>
<comment type="similarity">
    <text evidence="2">Belongs to the amino acid/polyamine transporter 2 family.</text>
</comment>
<sequence length="408" mass="44700">MSTESTPKPTSKTDAYTDQSNAEKGHDLENPSSHGLPRRVMSNTSDLSVKNGLGGNVQIEANAINYRTCSWQKGLHCLVGAEYLNTMSNHAVCTIVFSFITAIACFLGSLPRTFRALSKLGAFSALFTFISIILVVIFSAIEKHPYNWDETSPDPVVLAVPAPGTSFTTGLNAFLNISFTFIGQITLPSLIAEMEEPRDFWKSVTAVTIAEIILFSLVGGLVYAFIGGQYIDSMAFQSLGNDLYMKISFSFMVPTLIFLGVLYASVSARFIFFRLFEGTRHVTSHTAVGWGSWAAILLILWIFAWVIAEVIPFFSNLLSIMGSVFGSFFGFIFWGVANLRMRHADSGSMIPRKQDFLGWIEVIFNIGLILVGIFFLGPGTYASVQAVIDSYREGDVGSAFVCASNGLR</sequence>
<proteinExistence type="inferred from homology"/>
<evidence type="ECO:0000256" key="3">
    <source>
        <dbReference type="ARBA" id="ARBA00022692"/>
    </source>
</evidence>
<dbReference type="Proteomes" id="UP001149165">
    <property type="component" value="Unassembled WGS sequence"/>
</dbReference>
<feature type="compositionally biased region" description="Low complexity" evidence="6">
    <location>
        <begin position="1"/>
        <end position="13"/>
    </location>
</feature>
<feature type="transmembrane region" description="Helical" evidence="7">
    <location>
        <begin position="243"/>
        <end position="266"/>
    </location>
</feature>
<dbReference type="PANTHER" id="PTHR22950:SF20">
    <property type="entry name" value="AMINO ACID TRANSPORTER (EUROFUNG)"/>
    <property type="match status" value="1"/>
</dbReference>
<dbReference type="GO" id="GO:0015179">
    <property type="term" value="F:L-amino acid transmembrane transporter activity"/>
    <property type="evidence" value="ECO:0007669"/>
    <property type="project" value="TreeGrafter"/>
</dbReference>
<protein>
    <recommendedName>
        <fullName evidence="8">Amino acid transporter transmembrane domain-containing protein</fullName>
    </recommendedName>
</protein>
<organism evidence="9 10">
    <name type="scientific">Penicillium angulare</name>
    <dbReference type="NCBI Taxonomy" id="116970"/>
    <lineage>
        <taxon>Eukaryota</taxon>
        <taxon>Fungi</taxon>
        <taxon>Dikarya</taxon>
        <taxon>Ascomycota</taxon>
        <taxon>Pezizomycotina</taxon>
        <taxon>Eurotiomycetes</taxon>
        <taxon>Eurotiomycetidae</taxon>
        <taxon>Eurotiales</taxon>
        <taxon>Aspergillaceae</taxon>
        <taxon>Penicillium</taxon>
    </lineage>
</organism>
<evidence type="ECO:0000313" key="10">
    <source>
        <dbReference type="Proteomes" id="UP001149165"/>
    </source>
</evidence>
<name>A0A9W9K5K0_9EURO</name>
<dbReference type="GO" id="GO:0016020">
    <property type="term" value="C:membrane"/>
    <property type="evidence" value="ECO:0007669"/>
    <property type="project" value="UniProtKB-SubCell"/>
</dbReference>
<reference evidence="9" key="1">
    <citation type="submission" date="2022-11" db="EMBL/GenBank/DDBJ databases">
        <authorList>
            <person name="Petersen C."/>
        </authorList>
    </citation>
    <scope>NUCLEOTIDE SEQUENCE</scope>
    <source>
        <strain evidence="9">IBT 30069</strain>
    </source>
</reference>
<evidence type="ECO:0000256" key="7">
    <source>
        <dbReference type="SAM" id="Phobius"/>
    </source>
</evidence>
<feature type="transmembrane region" description="Helical" evidence="7">
    <location>
        <begin position="287"/>
        <end position="307"/>
    </location>
</feature>
<evidence type="ECO:0000256" key="5">
    <source>
        <dbReference type="ARBA" id="ARBA00023136"/>
    </source>
</evidence>
<reference evidence="9" key="2">
    <citation type="journal article" date="2023" name="IMA Fungus">
        <title>Comparative genomic study of the Penicillium genus elucidates a diverse pangenome and 15 lateral gene transfer events.</title>
        <authorList>
            <person name="Petersen C."/>
            <person name="Sorensen T."/>
            <person name="Nielsen M.R."/>
            <person name="Sondergaard T.E."/>
            <person name="Sorensen J.L."/>
            <person name="Fitzpatrick D.A."/>
            <person name="Frisvad J.C."/>
            <person name="Nielsen K.L."/>
        </authorList>
    </citation>
    <scope>NUCLEOTIDE SEQUENCE</scope>
    <source>
        <strain evidence="9">IBT 30069</strain>
    </source>
</reference>
<feature type="domain" description="Amino acid transporter transmembrane" evidence="8">
    <location>
        <begin position="86"/>
        <end position="374"/>
    </location>
</feature>
<feature type="transmembrane region" description="Helical" evidence="7">
    <location>
        <begin position="204"/>
        <end position="231"/>
    </location>
</feature>
<comment type="caution">
    <text evidence="9">The sequence shown here is derived from an EMBL/GenBank/DDBJ whole genome shotgun (WGS) entry which is preliminary data.</text>
</comment>
<feature type="region of interest" description="Disordered" evidence="6">
    <location>
        <begin position="1"/>
        <end position="40"/>
    </location>
</feature>
<feature type="transmembrane region" description="Helical" evidence="7">
    <location>
        <begin position="88"/>
        <end position="108"/>
    </location>
</feature>
<evidence type="ECO:0000259" key="8">
    <source>
        <dbReference type="Pfam" id="PF01490"/>
    </source>
</evidence>
<dbReference type="Pfam" id="PF01490">
    <property type="entry name" value="Aa_trans"/>
    <property type="match status" value="1"/>
</dbReference>
<dbReference type="AlphaFoldDB" id="A0A9W9K5K0"/>
<evidence type="ECO:0000256" key="6">
    <source>
        <dbReference type="SAM" id="MobiDB-lite"/>
    </source>
</evidence>
<comment type="subcellular location">
    <subcellularLocation>
        <location evidence="1">Membrane</location>
        <topology evidence="1">Multi-pass membrane protein</topology>
    </subcellularLocation>
</comment>